<evidence type="ECO:0000313" key="9">
    <source>
        <dbReference type="EMBL" id="KAK4417535.1"/>
    </source>
</evidence>
<sequence length="110" mass="12045">MRDPHGVLDNWDGVAVDPCSWTMVTSSSEKLIIGLESPSLNLSGTLSPSIRKLTNLQIILLQNNNITGPVPAEHGRLSKLQTLDFQITSSLVTFVLLRPLEKSTVHEAKL</sequence>
<comment type="caution">
    <text evidence="9">The sequence shown here is derived from an EMBL/GenBank/DDBJ whole genome shotgun (WGS) entry which is preliminary data.</text>
</comment>
<protein>
    <submittedName>
        <fullName evidence="9">Protein NSP-INTERACTING kinase</fullName>
    </submittedName>
</protein>
<evidence type="ECO:0000256" key="3">
    <source>
        <dbReference type="ARBA" id="ARBA00022692"/>
    </source>
</evidence>
<gene>
    <name evidence="9" type="ORF">Salat_2166200</name>
</gene>
<dbReference type="GO" id="GO:0016020">
    <property type="term" value="C:membrane"/>
    <property type="evidence" value="ECO:0007669"/>
    <property type="project" value="UniProtKB-SubCell"/>
</dbReference>
<keyword evidence="6" id="KW-1133">Transmembrane helix</keyword>
<dbReference type="EMBL" id="JACGWO010000009">
    <property type="protein sequence ID" value="KAK4417535.1"/>
    <property type="molecule type" value="Genomic_DNA"/>
</dbReference>
<proteinExistence type="predicted"/>
<keyword evidence="3" id="KW-0812">Transmembrane</keyword>
<keyword evidence="9" id="KW-0418">Kinase</keyword>
<dbReference type="InterPro" id="IPR013210">
    <property type="entry name" value="LRR_N_plant-typ"/>
</dbReference>
<keyword evidence="9" id="KW-0808">Transferase</keyword>
<dbReference type="Pfam" id="PF08263">
    <property type="entry name" value="LRRNT_2"/>
    <property type="match status" value="1"/>
</dbReference>
<dbReference type="AlphaFoldDB" id="A0AAE1XT90"/>
<reference evidence="9" key="2">
    <citation type="journal article" date="2024" name="Plant">
        <title>Genomic evolution and insights into agronomic trait innovations of Sesamum species.</title>
        <authorList>
            <person name="Miao H."/>
            <person name="Wang L."/>
            <person name="Qu L."/>
            <person name="Liu H."/>
            <person name="Sun Y."/>
            <person name="Le M."/>
            <person name="Wang Q."/>
            <person name="Wei S."/>
            <person name="Zheng Y."/>
            <person name="Lin W."/>
            <person name="Duan Y."/>
            <person name="Cao H."/>
            <person name="Xiong S."/>
            <person name="Wang X."/>
            <person name="Wei L."/>
            <person name="Li C."/>
            <person name="Ma Q."/>
            <person name="Ju M."/>
            <person name="Zhao R."/>
            <person name="Li G."/>
            <person name="Mu C."/>
            <person name="Tian Q."/>
            <person name="Mei H."/>
            <person name="Zhang T."/>
            <person name="Gao T."/>
            <person name="Zhang H."/>
        </authorList>
    </citation>
    <scope>NUCLEOTIDE SEQUENCE</scope>
    <source>
        <strain evidence="9">3651</strain>
    </source>
</reference>
<keyword evidence="5" id="KW-0677">Repeat</keyword>
<evidence type="ECO:0000259" key="8">
    <source>
        <dbReference type="Pfam" id="PF08263"/>
    </source>
</evidence>
<dbReference type="PANTHER" id="PTHR47988">
    <property type="entry name" value="SOMATIC EMBRYOGENESIS RECEPTOR KINASE 1"/>
    <property type="match status" value="1"/>
</dbReference>
<accession>A0AAE1XT90</accession>
<evidence type="ECO:0000256" key="4">
    <source>
        <dbReference type="ARBA" id="ARBA00022729"/>
    </source>
</evidence>
<dbReference type="FunFam" id="3.80.10.10:FF:000129">
    <property type="entry name" value="Leucine-rich repeat receptor-like kinase"/>
    <property type="match status" value="1"/>
</dbReference>
<evidence type="ECO:0000256" key="6">
    <source>
        <dbReference type="ARBA" id="ARBA00022989"/>
    </source>
</evidence>
<keyword evidence="10" id="KW-1185">Reference proteome</keyword>
<evidence type="ECO:0000256" key="1">
    <source>
        <dbReference type="ARBA" id="ARBA00004167"/>
    </source>
</evidence>
<name>A0AAE1XT90_9LAMI</name>
<dbReference type="InterPro" id="IPR032675">
    <property type="entry name" value="LRR_dom_sf"/>
</dbReference>
<keyword evidence="2" id="KW-0433">Leucine-rich repeat</keyword>
<comment type="subcellular location">
    <subcellularLocation>
        <location evidence="1">Membrane</location>
        <topology evidence="1">Single-pass membrane protein</topology>
    </subcellularLocation>
</comment>
<reference evidence="9" key="1">
    <citation type="submission" date="2020-06" db="EMBL/GenBank/DDBJ databases">
        <authorList>
            <person name="Li T."/>
            <person name="Hu X."/>
            <person name="Zhang T."/>
            <person name="Song X."/>
            <person name="Zhang H."/>
            <person name="Dai N."/>
            <person name="Sheng W."/>
            <person name="Hou X."/>
            <person name="Wei L."/>
        </authorList>
    </citation>
    <scope>NUCLEOTIDE SEQUENCE</scope>
    <source>
        <strain evidence="9">3651</strain>
        <tissue evidence="9">Leaf</tissue>
    </source>
</reference>
<evidence type="ECO:0000256" key="7">
    <source>
        <dbReference type="ARBA" id="ARBA00023136"/>
    </source>
</evidence>
<dbReference type="GO" id="GO:0016301">
    <property type="term" value="F:kinase activity"/>
    <property type="evidence" value="ECO:0007669"/>
    <property type="project" value="UniProtKB-KW"/>
</dbReference>
<evidence type="ECO:0000256" key="5">
    <source>
        <dbReference type="ARBA" id="ARBA00022737"/>
    </source>
</evidence>
<dbReference type="Proteomes" id="UP001293254">
    <property type="component" value="Unassembled WGS sequence"/>
</dbReference>
<organism evidence="9 10">
    <name type="scientific">Sesamum alatum</name>
    <dbReference type="NCBI Taxonomy" id="300844"/>
    <lineage>
        <taxon>Eukaryota</taxon>
        <taxon>Viridiplantae</taxon>
        <taxon>Streptophyta</taxon>
        <taxon>Embryophyta</taxon>
        <taxon>Tracheophyta</taxon>
        <taxon>Spermatophyta</taxon>
        <taxon>Magnoliopsida</taxon>
        <taxon>eudicotyledons</taxon>
        <taxon>Gunneridae</taxon>
        <taxon>Pentapetalae</taxon>
        <taxon>asterids</taxon>
        <taxon>lamiids</taxon>
        <taxon>Lamiales</taxon>
        <taxon>Pedaliaceae</taxon>
        <taxon>Sesamum</taxon>
    </lineage>
</organism>
<keyword evidence="4" id="KW-0732">Signal</keyword>
<keyword evidence="7" id="KW-0472">Membrane</keyword>
<evidence type="ECO:0000256" key="2">
    <source>
        <dbReference type="ARBA" id="ARBA00022614"/>
    </source>
</evidence>
<dbReference type="Gene3D" id="3.80.10.10">
    <property type="entry name" value="Ribonuclease Inhibitor"/>
    <property type="match status" value="1"/>
</dbReference>
<dbReference type="SUPFAM" id="SSF52058">
    <property type="entry name" value="L domain-like"/>
    <property type="match status" value="1"/>
</dbReference>
<evidence type="ECO:0000313" key="10">
    <source>
        <dbReference type="Proteomes" id="UP001293254"/>
    </source>
</evidence>
<feature type="domain" description="Leucine-rich repeat-containing N-terminal plant-type" evidence="8">
    <location>
        <begin position="2"/>
        <end position="25"/>
    </location>
</feature>